<evidence type="ECO:0000256" key="1">
    <source>
        <dbReference type="SAM" id="MobiDB-lite"/>
    </source>
</evidence>
<dbReference type="Proteomes" id="UP000095280">
    <property type="component" value="Unplaced"/>
</dbReference>
<evidence type="ECO:0000313" key="2">
    <source>
        <dbReference type="Proteomes" id="UP000095280"/>
    </source>
</evidence>
<proteinExistence type="predicted"/>
<feature type="compositionally biased region" description="Basic and acidic residues" evidence="1">
    <location>
        <begin position="44"/>
        <end position="104"/>
    </location>
</feature>
<sequence>KANWRLYARQARPVLQSSRIPCGVNFGFGLGISSSNVGGGDAKTGLEETGWKDGNGRERDGRERMEETGGETGWKRRDEETDWKRRDGKRRDGRDGMEETGWKRRDGKRREWKRRMEEDGMAKNEENGMEGDRDGRGKSEPCCSQYILGNASAARAANCGAVFWTRAGVAAELSGLYRDLFESTLRSSRPPAVEFELPLSLSMQRKQHRQYGPQCLESDAAIGGAAFAPLAA</sequence>
<reference evidence="3" key="1">
    <citation type="submission" date="2016-11" db="UniProtKB">
        <authorList>
            <consortium name="WormBaseParasite"/>
        </authorList>
    </citation>
    <scope>IDENTIFICATION</scope>
</reference>
<dbReference type="WBParaSite" id="maker-unitig_24683-snap-gene-0.2-mRNA-1">
    <property type="protein sequence ID" value="maker-unitig_24683-snap-gene-0.2-mRNA-1"/>
    <property type="gene ID" value="maker-unitig_24683-snap-gene-0.2"/>
</dbReference>
<feature type="compositionally biased region" description="Basic and acidic residues" evidence="1">
    <location>
        <begin position="114"/>
        <end position="137"/>
    </location>
</feature>
<organism evidence="2 3">
    <name type="scientific">Macrostomum lignano</name>
    <dbReference type="NCBI Taxonomy" id="282301"/>
    <lineage>
        <taxon>Eukaryota</taxon>
        <taxon>Metazoa</taxon>
        <taxon>Spiralia</taxon>
        <taxon>Lophotrochozoa</taxon>
        <taxon>Platyhelminthes</taxon>
        <taxon>Rhabditophora</taxon>
        <taxon>Macrostomorpha</taxon>
        <taxon>Macrostomida</taxon>
        <taxon>Macrostomidae</taxon>
        <taxon>Macrostomum</taxon>
    </lineage>
</organism>
<feature type="region of interest" description="Disordered" evidence="1">
    <location>
        <begin position="41"/>
        <end position="137"/>
    </location>
</feature>
<evidence type="ECO:0000313" key="3">
    <source>
        <dbReference type="WBParaSite" id="maker-unitig_24683-snap-gene-0.2-mRNA-1"/>
    </source>
</evidence>
<protein>
    <submittedName>
        <fullName evidence="3">Octapeptide-repeat protein T2</fullName>
    </submittedName>
</protein>
<accession>A0A1I8F8F6</accession>
<name>A0A1I8F8F6_9PLAT</name>
<keyword evidence="2" id="KW-1185">Reference proteome</keyword>
<dbReference type="AlphaFoldDB" id="A0A1I8F8F6"/>